<evidence type="ECO:0000313" key="9">
    <source>
        <dbReference type="Proteomes" id="UP000247978"/>
    </source>
</evidence>
<evidence type="ECO:0000259" key="7">
    <source>
        <dbReference type="Pfam" id="PF01578"/>
    </source>
</evidence>
<evidence type="ECO:0000313" key="8">
    <source>
        <dbReference type="EMBL" id="PXW87018.1"/>
    </source>
</evidence>
<feature type="domain" description="Cytochrome c assembly protein" evidence="7">
    <location>
        <begin position="271"/>
        <end position="393"/>
    </location>
</feature>
<evidence type="ECO:0000256" key="5">
    <source>
        <dbReference type="ARBA" id="ARBA00023136"/>
    </source>
</evidence>
<feature type="transmembrane region" description="Helical" evidence="6">
    <location>
        <begin position="135"/>
        <end position="163"/>
    </location>
</feature>
<dbReference type="Proteomes" id="UP000247978">
    <property type="component" value="Unassembled WGS sequence"/>
</dbReference>
<accession>A0A2V3W1N6</accession>
<evidence type="ECO:0000256" key="2">
    <source>
        <dbReference type="ARBA" id="ARBA00022692"/>
    </source>
</evidence>
<proteinExistence type="predicted"/>
<feature type="transmembrane region" description="Helical" evidence="6">
    <location>
        <begin position="175"/>
        <end position="201"/>
    </location>
</feature>
<gene>
    <name evidence="8" type="ORF">DFR56_10686</name>
</gene>
<dbReference type="InterPro" id="IPR045062">
    <property type="entry name" value="Cyt_c_biogenesis_CcsA/CcmC"/>
</dbReference>
<feature type="transmembrane region" description="Helical" evidence="6">
    <location>
        <begin position="79"/>
        <end position="98"/>
    </location>
</feature>
<comment type="subcellular location">
    <subcellularLocation>
        <location evidence="1">Membrane</location>
        <topology evidence="1">Multi-pass membrane protein</topology>
    </subcellularLocation>
</comment>
<feature type="transmembrane region" description="Helical" evidence="6">
    <location>
        <begin position="105"/>
        <end position="123"/>
    </location>
</feature>
<evidence type="ECO:0000256" key="3">
    <source>
        <dbReference type="ARBA" id="ARBA00022748"/>
    </source>
</evidence>
<feature type="transmembrane region" description="Helical" evidence="6">
    <location>
        <begin position="261"/>
        <end position="279"/>
    </location>
</feature>
<keyword evidence="4 6" id="KW-1133">Transmembrane helix</keyword>
<dbReference type="GO" id="GO:0017004">
    <property type="term" value="P:cytochrome complex assembly"/>
    <property type="evidence" value="ECO:0007669"/>
    <property type="project" value="UniProtKB-KW"/>
</dbReference>
<dbReference type="Pfam" id="PF01578">
    <property type="entry name" value="Cytochrom_C_asm"/>
    <property type="match status" value="2"/>
</dbReference>
<evidence type="ECO:0000256" key="6">
    <source>
        <dbReference type="SAM" id="Phobius"/>
    </source>
</evidence>
<name>A0A2V3W1N6_9BACI</name>
<feature type="transmembrane region" description="Helical" evidence="6">
    <location>
        <begin position="12"/>
        <end position="30"/>
    </location>
</feature>
<keyword evidence="5 6" id="KW-0472">Membrane</keyword>
<evidence type="ECO:0000256" key="4">
    <source>
        <dbReference type="ARBA" id="ARBA00022989"/>
    </source>
</evidence>
<evidence type="ECO:0000256" key="1">
    <source>
        <dbReference type="ARBA" id="ARBA00004141"/>
    </source>
</evidence>
<feature type="transmembrane region" description="Helical" evidence="6">
    <location>
        <begin position="42"/>
        <end position="67"/>
    </location>
</feature>
<dbReference type="PANTHER" id="PTHR30071">
    <property type="entry name" value="HEME EXPORTER PROTEIN C"/>
    <property type="match status" value="1"/>
</dbReference>
<comment type="caution">
    <text evidence="8">The sequence shown here is derived from an EMBL/GenBank/DDBJ whole genome shotgun (WGS) entry which is preliminary data.</text>
</comment>
<feature type="transmembrane region" description="Helical" evidence="6">
    <location>
        <begin position="302"/>
        <end position="328"/>
    </location>
</feature>
<feature type="transmembrane region" description="Helical" evidence="6">
    <location>
        <begin position="368"/>
        <end position="392"/>
    </location>
</feature>
<dbReference type="AlphaFoldDB" id="A0A2V3W1N6"/>
<keyword evidence="3" id="KW-0201">Cytochrome c-type biogenesis</keyword>
<dbReference type="GO" id="GO:0005886">
    <property type="term" value="C:plasma membrane"/>
    <property type="evidence" value="ECO:0007669"/>
    <property type="project" value="TreeGrafter"/>
</dbReference>
<dbReference type="GO" id="GO:0020037">
    <property type="term" value="F:heme binding"/>
    <property type="evidence" value="ECO:0007669"/>
    <property type="project" value="InterPro"/>
</dbReference>
<dbReference type="EMBL" id="QJJQ01000006">
    <property type="protein sequence ID" value="PXW87018.1"/>
    <property type="molecule type" value="Genomic_DNA"/>
</dbReference>
<dbReference type="NCBIfam" id="TIGR03144">
    <property type="entry name" value="cytochr_II_ccsB"/>
    <property type="match status" value="1"/>
</dbReference>
<dbReference type="RefSeq" id="WP_110395253.1">
    <property type="nucleotide sequence ID" value="NZ_JBHUHB010000001.1"/>
</dbReference>
<keyword evidence="9" id="KW-1185">Reference proteome</keyword>
<organism evidence="8 9">
    <name type="scientific">Pseudogracilibacillus auburnensis</name>
    <dbReference type="NCBI Taxonomy" id="1494959"/>
    <lineage>
        <taxon>Bacteria</taxon>
        <taxon>Bacillati</taxon>
        <taxon>Bacillota</taxon>
        <taxon>Bacilli</taxon>
        <taxon>Bacillales</taxon>
        <taxon>Bacillaceae</taxon>
        <taxon>Pseudogracilibacillus</taxon>
    </lineage>
</organism>
<dbReference type="OrthoDB" id="9814290at2"/>
<reference evidence="8 9" key="1">
    <citation type="submission" date="2018-05" db="EMBL/GenBank/DDBJ databases">
        <title>Genomic Encyclopedia of Type Strains, Phase IV (KMG-IV): sequencing the most valuable type-strain genomes for metagenomic binning, comparative biology and taxonomic classification.</title>
        <authorList>
            <person name="Goeker M."/>
        </authorList>
    </citation>
    <scope>NUCLEOTIDE SEQUENCE [LARGE SCALE GENOMIC DNA]</scope>
    <source>
        <strain evidence="8 9">DSM 28556</strain>
    </source>
</reference>
<keyword evidence="2 6" id="KW-0812">Transmembrane</keyword>
<dbReference type="InterPro" id="IPR002541">
    <property type="entry name" value="Cyt_c_assembly"/>
</dbReference>
<feature type="domain" description="Cytochrome c assembly protein" evidence="7">
    <location>
        <begin position="74"/>
        <end position="197"/>
    </location>
</feature>
<dbReference type="PANTHER" id="PTHR30071:SF1">
    <property type="entry name" value="CYTOCHROME B_B6 PROTEIN-RELATED"/>
    <property type="match status" value="1"/>
</dbReference>
<dbReference type="InterPro" id="IPR017562">
    <property type="entry name" value="Cyt_c_biogenesis_CcsA"/>
</dbReference>
<feature type="transmembrane region" description="Helical" evidence="6">
    <location>
        <begin position="340"/>
        <end position="356"/>
    </location>
</feature>
<protein>
    <submittedName>
        <fullName evidence="8">Cytochrome c-type biogenesis protein CcsB</fullName>
    </submittedName>
</protein>
<sequence>MSNLATLSSSMLYTAFAFYSLATVMFGVTIKDKNQQKKKGRTGTVAITLTIIGLSAQLIYFITRWIAGGHAPVGNMFEFMTFLGMSIVLAFIIIYFIYRFDILGLFALPIALIIIAYASMFPTDLSPLVPSLQSPWLYIHVTTVSLSQGILGISFVAGLIYLIKQIDQKKRSKKNMWLELIMFFLVACIGFILSTITFNLLDYHVTFEYPLGDRIVTVEYNLPAIAGPQDGELITEGAKDALFEAPSWLQGRNAAQKFNTLIWSFTTGFILYGLLRLIFRKRIGAAIQPLLKNIKPNLVDEITYRAVAIGFPLFTLGGLIFASIWAQIAWDRFWGWDPKEVWALITWFFYAAFLHLRLSRGWHGEKSAWLAVGGFAIIMFNLIVVNLVIAGLHSYA</sequence>